<proteinExistence type="predicted"/>
<evidence type="ECO:0000313" key="3">
    <source>
        <dbReference type="EMBL" id="KAG7728058.1"/>
    </source>
</evidence>
<feature type="signal peptide" evidence="2">
    <location>
        <begin position="1"/>
        <end position="19"/>
    </location>
</feature>
<feature type="compositionally biased region" description="Basic and acidic residues" evidence="1">
    <location>
        <begin position="152"/>
        <end position="167"/>
    </location>
</feature>
<organism evidence="3 4">
    <name type="scientific">Ogataea haglerorum</name>
    <dbReference type="NCBI Taxonomy" id="1937702"/>
    <lineage>
        <taxon>Eukaryota</taxon>
        <taxon>Fungi</taxon>
        <taxon>Dikarya</taxon>
        <taxon>Ascomycota</taxon>
        <taxon>Saccharomycotina</taxon>
        <taxon>Pichiomycetes</taxon>
        <taxon>Pichiales</taxon>
        <taxon>Pichiaceae</taxon>
        <taxon>Ogataea</taxon>
    </lineage>
</organism>
<evidence type="ECO:0000256" key="1">
    <source>
        <dbReference type="SAM" id="MobiDB-lite"/>
    </source>
</evidence>
<feature type="region of interest" description="Disordered" evidence="1">
    <location>
        <begin position="417"/>
        <end position="444"/>
    </location>
</feature>
<feature type="compositionally biased region" description="Basic and acidic residues" evidence="1">
    <location>
        <begin position="353"/>
        <end position="395"/>
    </location>
</feature>
<feature type="compositionally biased region" description="Basic and acidic residues" evidence="1">
    <location>
        <begin position="26"/>
        <end position="50"/>
    </location>
</feature>
<feature type="compositionally biased region" description="Basic and acidic residues" evidence="1">
    <location>
        <begin position="417"/>
        <end position="431"/>
    </location>
</feature>
<dbReference type="EMBL" id="JAHLUH010000005">
    <property type="protein sequence ID" value="KAG7728058.1"/>
    <property type="molecule type" value="Genomic_DNA"/>
</dbReference>
<gene>
    <name evidence="3" type="ORF">KL933_002184</name>
</gene>
<feature type="compositionally biased region" description="Basic and acidic residues" evidence="1">
    <location>
        <begin position="116"/>
        <end position="142"/>
    </location>
</feature>
<feature type="compositionally biased region" description="Basic and acidic residues" evidence="1">
    <location>
        <begin position="313"/>
        <end position="337"/>
    </location>
</feature>
<feature type="compositionally biased region" description="Basic and acidic residues" evidence="1">
    <location>
        <begin position="294"/>
        <end position="306"/>
    </location>
</feature>
<feature type="region of interest" description="Disordered" evidence="1">
    <location>
        <begin position="26"/>
        <end position="84"/>
    </location>
</feature>
<dbReference type="Proteomes" id="UP000738402">
    <property type="component" value="Unassembled WGS sequence"/>
</dbReference>
<feature type="compositionally biased region" description="Basic and acidic residues" evidence="1">
    <location>
        <begin position="97"/>
        <end position="109"/>
    </location>
</feature>
<dbReference type="AlphaFoldDB" id="A0AAN6I168"/>
<keyword evidence="2" id="KW-0732">Signal</keyword>
<reference evidence="3" key="1">
    <citation type="journal article" date="2021" name="G3 (Bethesda)">
        <title>Genomic diversity, chromosomal rearrangements, and interspecies hybridization in the ogataea polymorpha species complex.</title>
        <authorList>
            <person name="Hanson S.J."/>
            <person name="Cinneide E.O."/>
            <person name="Salzberg L.I."/>
            <person name="Wolfe K.H."/>
            <person name="McGowan J."/>
            <person name="Fitzpatrick D.A."/>
            <person name="Matlin K."/>
        </authorList>
    </citation>
    <scope>NUCLEOTIDE SEQUENCE</scope>
    <source>
        <strain evidence="3">83-405-1</strain>
    </source>
</reference>
<feature type="chain" id="PRO_5043033772" evidence="2">
    <location>
        <begin position="20"/>
        <end position="853"/>
    </location>
</feature>
<feature type="compositionally biased region" description="Basic and acidic residues" evidence="1">
    <location>
        <begin position="185"/>
        <end position="201"/>
    </location>
</feature>
<comment type="caution">
    <text evidence="3">The sequence shown here is derived from an EMBL/GenBank/DDBJ whole genome shotgun (WGS) entry which is preliminary data.</text>
</comment>
<feature type="region of interest" description="Disordered" evidence="1">
    <location>
        <begin position="97"/>
        <end position="201"/>
    </location>
</feature>
<name>A0AAN6I168_9ASCO</name>
<feature type="region of interest" description="Disordered" evidence="1">
    <location>
        <begin position="289"/>
        <end position="395"/>
    </location>
</feature>
<feature type="compositionally biased region" description="Basic and acidic residues" evidence="1">
    <location>
        <begin position="57"/>
        <end position="84"/>
    </location>
</feature>
<accession>A0AAN6I168</accession>
<sequence>MPFYFFFLILQTCTSLSDAAHDAVADGDDHRKHDERDGHAARDEQARREIPLAQVVGHRDGDRVREARHGQRHADARNERDPAHEQELVAELLADGLHERNQDQRGDGVRHKRGKHDAEHAENRQNRDSRVRVDSFGERRGDGVQQAGRADALAERDAAHGEQDDRPGVVVDVGGGEQAGAVEGDDGHDGDHAGGPEPRLELRLDAPQHDGEHGHEADVVLFEGEGGLDGLDGLDLDVVDLEGEDHLEPHDKEADHAQRDGEREPVAPRRVWLERLDGDDVLRRRDRRAHAAHVRHERDAEHERPRKAGLCREALEQRRDQRVREHGRRDVRDPHRQEQRHHHDGQQNAPRRRAGEEQDVRRRDARDVVLGQRGREREPADQQHDRRVPHRAEDVGRRVCGAHHLAGVGVLEHVARDHEERHEQRRGEQRDGLCGPQDRADGHDGETVALRAVVERLDAEQHAAHENGQRDLERGPAKQEPRHAEPERQPRHVDRVHLDLEHALELCLVARQHARALGVVLVLLDADHLLPDGAALENDVLAQVAAQERPRGLRGVPRHARVHLHQLVEVVVDLDERGSAEHLGPRAERLDKALADLLLQNLVELLAHLAEADFVELDERLELRQLDERLHNALFVAHLVLEREVQLAVAQQRRERGRALEVVLVIVARVALDVAGPHPLQVLLRLLVVVQVPEQPVDLAENLLLLRGVEAVDLAQLLQQSRLKHRRRRHLVQIDLRQVQRLLLRNRLELQSLRRRLLLLAPQRAHLVHERHLPPGHPGELEPGEIRPRVVVGRVRRGQLRGRRVGVVVLQHELLQLVDQLLERRVRQIMLLPLGDGVELQRVRELHDAGSWH</sequence>
<evidence type="ECO:0000256" key="2">
    <source>
        <dbReference type="SAM" id="SignalP"/>
    </source>
</evidence>
<evidence type="ECO:0000313" key="4">
    <source>
        <dbReference type="Proteomes" id="UP000738402"/>
    </source>
</evidence>
<feature type="region of interest" description="Disordered" evidence="1">
    <location>
        <begin position="461"/>
        <end position="492"/>
    </location>
</feature>
<protein>
    <submittedName>
        <fullName evidence="3">Uncharacterized protein</fullName>
    </submittedName>
</protein>